<dbReference type="PANTHER" id="PTHR30304">
    <property type="entry name" value="D-TAGATOSE-1,6-BISPHOSPHATE ALDOLASE"/>
    <property type="match status" value="1"/>
</dbReference>
<comment type="caution">
    <text evidence="3">The sequence shown here is derived from an EMBL/GenBank/DDBJ whole genome shotgun (WGS) entry which is preliminary data.</text>
</comment>
<dbReference type="NCBIfam" id="TIGR00167">
    <property type="entry name" value="cbbA"/>
    <property type="match status" value="1"/>
</dbReference>
<dbReference type="PANTHER" id="PTHR30304:SF0">
    <property type="entry name" value="D-TAGATOSE-1,6-BISPHOSPHATE ALDOLASE SUBUNIT GATY-RELATED"/>
    <property type="match status" value="1"/>
</dbReference>
<organism evidence="3 4">
    <name type="scientific">Candidatus Gallimonas gallistercoris</name>
    <dbReference type="NCBI Taxonomy" id="2838602"/>
    <lineage>
        <taxon>Bacteria</taxon>
        <taxon>Bacillati</taxon>
        <taxon>Bacillota</taxon>
        <taxon>Clostridia</taxon>
        <taxon>Candidatus Gallimonas</taxon>
    </lineage>
</organism>
<sequence length="275" mass="29662">MLVNLNDVLKDAQKNKYAVGLFNTIDTDLLQAAIEAAEALSSPIIIGTAEILLPYGELSLISPSVVAAAKRAKVPVVVHYNHGLTFARCMEALRCGFSSVMYDGSAADLEDNIAATRSIVKIAHAFGASVEAEIGHVGDTDDESAAPLTTPEEAYHFSTATEVDALAIAIGTAHGVYKSKPKLDIERLKRIRARLDTPLVLHGGSGLTDDDFRRCVENGIAKVNIFTDLTLAATRGFEEGIKDGLNYMKARNRKVDAVREEIMRYIRLFGSAGRA</sequence>
<dbReference type="GO" id="GO:0005975">
    <property type="term" value="P:carbohydrate metabolic process"/>
    <property type="evidence" value="ECO:0007669"/>
    <property type="project" value="InterPro"/>
</dbReference>
<evidence type="ECO:0000256" key="1">
    <source>
        <dbReference type="PIRSR" id="PIRSR001359-2"/>
    </source>
</evidence>
<feature type="binding site" evidence="2">
    <location>
        <position position="82"/>
    </location>
    <ligand>
        <name>Zn(2+)</name>
        <dbReference type="ChEBI" id="CHEBI:29105"/>
        <label>1</label>
        <note>catalytic</note>
    </ligand>
</feature>
<name>A0A9D2H230_9FIRM</name>
<reference evidence="3" key="1">
    <citation type="journal article" date="2021" name="PeerJ">
        <title>Extensive microbial diversity within the chicken gut microbiome revealed by metagenomics and culture.</title>
        <authorList>
            <person name="Gilroy R."/>
            <person name="Ravi A."/>
            <person name="Getino M."/>
            <person name="Pursley I."/>
            <person name="Horton D.L."/>
            <person name="Alikhan N.F."/>
            <person name="Baker D."/>
            <person name="Gharbi K."/>
            <person name="Hall N."/>
            <person name="Watson M."/>
            <person name="Adriaenssens E.M."/>
            <person name="Foster-Nyarko E."/>
            <person name="Jarju S."/>
            <person name="Secka A."/>
            <person name="Antonio M."/>
            <person name="Oren A."/>
            <person name="Chaudhuri R.R."/>
            <person name="La Ragione R."/>
            <person name="Hildebrand F."/>
            <person name="Pallen M.J."/>
        </authorList>
    </citation>
    <scope>NUCLEOTIDE SEQUENCE</scope>
    <source>
        <strain evidence="3">CHK156-179</strain>
    </source>
</reference>
<dbReference type="EMBL" id="DXAJ01000112">
    <property type="protein sequence ID" value="HJA03193.1"/>
    <property type="molecule type" value="Genomic_DNA"/>
</dbReference>
<accession>A0A9D2H230</accession>
<dbReference type="Pfam" id="PF01116">
    <property type="entry name" value="F_bP_aldolase"/>
    <property type="match status" value="1"/>
</dbReference>
<feature type="binding site" evidence="1">
    <location>
        <position position="175"/>
    </location>
    <ligand>
        <name>dihydroxyacetone phosphate</name>
        <dbReference type="ChEBI" id="CHEBI:57642"/>
    </ligand>
</feature>
<evidence type="ECO:0000256" key="2">
    <source>
        <dbReference type="PIRSR" id="PIRSR001359-3"/>
    </source>
</evidence>
<reference evidence="3" key="2">
    <citation type="submission" date="2021-04" db="EMBL/GenBank/DDBJ databases">
        <authorList>
            <person name="Gilroy R."/>
        </authorList>
    </citation>
    <scope>NUCLEOTIDE SEQUENCE</scope>
    <source>
        <strain evidence="3">CHK156-179</strain>
    </source>
</reference>
<dbReference type="InterPro" id="IPR050246">
    <property type="entry name" value="Class_II_FBP_aldolase"/>
</dbReference>
<dbReference type="CDD" id="cd00947">
    <property type="entry name" value="TBP_aldolase_IIB"/>
    <property type="match status" value="1"/>
</dbReference>
<gene>
    <name evidence="3" type="ORF">H9797_07455</name>
</gene>
<dbReference type="GO" id="GO:0009025">
    <property type="term" value="F:tagatose-bisphosphate aldolase activity"/>
    <property type="evidence" value="ECO:0007669"/>
    <property type="project" value="TreeGrafter"/>
</dbReference>
<evidence type="ECO:0000313" key="3">
    <source>
        <dbReference type="EMBL" id="HJA03193.1"/>
    </source>
</evidence>
<keyword evidence="2" id="KW-0862">Zinc</keyword>
<keyword evidence="2" id="KW-0479">Metal-binding</keyword>
<dbReference type="InterPro" id="IPR013785">
    <property type="entry name" value="Aldolase_TIM"/>
</dbReference>
<feature type="binding site" evidence="1">
    <location>
        <begin position="224"/>
        <end position="227"/>
    </location>
    <ligand>
        <name>dihydroxyacetone phosphate</name>
        <dbReference type="ChEBI" id="CHEBI:57642"/>
    </ligand>
</feature>
<dbReference type="Proteomes" id="UP000824221">
    <property type="component" value="Unassembled WGS sequence"/>
</dbReference>
<dbReference type="GO" id="GO:0008270">
    <property type="term" value="F:zinc ion binding"/>
    <property type="evidence" value="ECO:0007669"/>
    <property type="project" value="InterPro"/>
</dbReference>
<dbReference type="GO" id="GO:0005829">
    <property type="term" value="C:cytosol"/>
    <property type="evidence" value="ECO:0007669"/>
    <property type="project" value="TreeGrafter"/>
</dbReference>
<dbReference type="InterPro" id="IPR000771">
    <property type="entry name" value="FBA_II"/>
</dbReference>
<comment type="cofactor">
    <cofactor evidence="2">
        <name>Zn(2+)</name>
        <dbReference type="ChEBI" id="CHEBI:29105"/>
    </cofactor>
    <text evidence="2">Binds 2 Zn(2+) ions per subunit. One is catalytic and the other provides a structural contribution.</text>
</comment>
<feature type="binding site" evidence="2">
    <location>
        <position position="202"/>
    </location>
    <ligand>
        <name>Zn(2+)</name>
        <dbReference type="ChEBI" id="CHEBI:29105"/>
        <label>1</label>
        <note>catalytic</note>
    </ligand>
</feature>
<feature type="binding site" evidence="2">
    <location>
        <position position="133"/>
    </location>
    <ligand>
        <name>Zn(2+)</name>
        <dbReference type="ChEBI" id="CHEBI:29105"/>
        <label>2</label>
    </ligand>
</feature>
<dbReference type="AlphaFoldDB" id="A0A9D2H230"/>
<feature type="binding site" evidence="2">
    <location>
        <position position="174"/>
    </location>
    <ligand>
        <name>Zn(2+)</name>
        <dbReference type="ChEBI" id="CHEBI:29105"/>
        <label>1</label>
        <note>catalytic</note>
    </ligand>
</feature>
<feature type="binding site" evidence="2">
    <location>
        <position position="103"/>
    </location>
    <ligand>
        <name>Zn(2+)</name>
        <dbReference type="ChEBI" id="CHEBI:29105"/>
        <label>2</label>
    </ligand>
</feature>
<dbReference type="PIRSF" id="PIRSF001359">
    <property type="entry name" value="F_bP_aldolase_II"/>
    <property type="match status" value="1"/>
</dbReference>
<dbReference type="Gene3D" id="3.20.20.70">
    <property type="entry name" value="Aldolase class I"/>
    <property type="match status" value="1"/>
</dbReference>
<dbReference type="SUPFAM" id="SSF51569">
    <property type="entry name" value="Aldolase"/>
    <property type="match status" value="1"/>
</dbReference>
<feature type="binding site" evidence="1">
    <location>
        <begin position="203"/>
        <end position="205"/>
    </location>
    <ligand>
        <name>dihydroxyacetone phosphate</name>
        <dbReference type="ChEBI" id="CHEBI:57642"/>
    </ligand>
</feature>
<proteinExistence type="predicted"/>
<protein>
    <submittedName>
        <fullName evidence="3">Class II fructose-bisphosphate aldolase</fullName>
    </submittedName>
</protein>
<evidence type="ECO:0000313" key="4">
    <source>
        <dbReference type="Proteomes" id="UP000824221"/>
    </source>
</evidence>